<proteinExistence type="predicted"/>
<evidence type="ECO:0008006" key="3">
    <source>
        <dbReference type="Google" id="ProtNLM"/>
    </source>
</evidence>
<evidence type="ECO:0000313" key="2">
    <source>
        <dbReference type="Proteomes" id="UP000290439"/>
    </source>
</evidence>
<evidence type="ECO:0000313" key="1">
    <source>
        <dbReference type="EMBL" id="VFA96352.1"/>
    </source>
</evidence>
<organism evidence="1 2">
    <name type="scientific">Nocardia cyriacigeorgica</name>
    <dbReference type="NCBI Taxonomy" id="135487"/>
    <lineage>
        <taxon>Bacteria</taxon>
        <taxon>Bacillati</taxon>
        <taxon>Actinomycetota</taxon>
        <taxon>Actinomycetes</taxon>
        <taxon>Mycobacteriales</taxon>
        <taxon>Nocardiaceae</taxon>
        <taxon>Nocardia</taxon>
    </lineage>
</organism>
<dbReference type="RefSeq" id="WP_130915551.1">
    <property type="nucleotide sequence ID" value="NZ_LR215973.1"/>
</dbReference>
<gene>
    <name evidence="1" type="ORF">NCTC10797_00101</name>
</gene>
<dbReference type="Proteomes" id="UP000290439">
    <property type="component" value="Chromosome"/>
</dbReference>
<dbReference type="EMBL" id="LR215973">
    <property type="protein sequence ID" value="VFA96352.1"/>
    <property type="molecule type" value="Genomic_DNA"/>
</dbReference>
<reference evidence="1 2" key="1">
    <citation type="submission" date="2019-02" db="EMBL/GenBank/DDBJ databases">
        <authorList>
            <consortium name="Pathogen Informatics"/>
        </authorList>
    </citation>
    <scope>NUCLEOTIDE SEQUENCE [LARGE SCALE GENOMIC DNA]</scope>
    <source>
        <strain evidence="1 2">3012STDY6756504</strain>
    </source>
</reference>
<dbReference type="AlphaFoldDB" id="A0A4U8VSZ8"/>
<accession>A0A4U8VSZ8</accession>
<protein>
    <recommendedName>
        <fullName evidence="3">DUF932 domain-containing protein</fullName>
    </recommendedName>
</protein>
<name>A0A4U8VSZ8_9NOCA</name>
<sequence length="412" mass="44409">MSVATAVRHAELGDLVGLLNRQQAAKVDVVAPASALRARGGLIEVSGVDPVFDERGVTAVNGLYLPTGAADTQIGSKLKIPVGYLKWLREQERSDLYDANVNGLLHGPADPLVPGAPEDRSFLLRLFTSGVPGEPGVLRAFLSDRYGIIDNLDVLTAVLDGIRAADTDVAVRSCDLTETSMHCKVYSPKVSALAPAFLANYRNPFANPELEAERRRAAGDLDRWRPVAAREGQGFRPGGEPVVFAGFRFSNSEIGRHAVTLKPELLVQVCRNGLTLPMFAFTKRHLGDKLDIGVAGTWSQDTYRKRLAVITAETRDKVAEWLSPQFLAARVAEIERHASTPVAQPDRTIEVVAKKLGFSEDERAGVLSHFIAGGQLTAAGIANAVTSYSQTIPDADRADTLDDLALHAMTLV</sequence>